<feature type="compositionally biased region" description="Basic and acidic residues" evidence="1">
    <location>
        <begin position="42"/>
        <end position="63"/>
    </location>
</feature>
<organism evidence="2 3">
    <name type="scientific">Trichostrongylus colubriformis</name>
    <name type="common">Black scour worm</name>
    <dbReference type="NCBI Taxonomy" id="6319"/>
    <lineage>
        <taxon>Eukaryota</taxon>
        <taxon>Metazoa</taxon>
        <taxon>Ecdysozoa</taxon>
        <taxon>Nematoda</taxon>
        <taxon>Chromadorea</taxon>
        <taxon>Rhabditida</taxon>
        <taxon>Rhabditina</taxon>
        <taxon>Rhabditomorpha</taxon>
        <taxon>Strongyloidea</taxon>
        <taxon>Trichostrongylidae</taxon>
        <taxon>Trichostrongylus</taxon>
    </lineage>
</organism>
<protein>
    <submittedName>
        <fullName evidence="2">Uncharacterized protein</fullName>
    </submittedName>
</protein>
<comment type="caution">
    <text evidence="2">The sequence shown here is derived from an EMBL/GenBank/DDBJ whole genome shotgun (WGS) entry which is preliminary data.</text>
</comment>
<dbReference type="InterPro" id="IPR038456">
    <property type="entry name" value="Macin_sf"/>
</dbReference>
<evidence type="ECO:0000313" key="2">
    <source>
        <dbReference type="EMBL" id="KAK5983604.1"/>
    </source>
</evidence>
<evidence type="ECO:0000313" key="3">
    <source>
        <dbReference type="Proteomes" id="UP001331761"/>
    </source>
</evidence>
<accession>A0AAN8FUI4</accession>
<dbReference type="Gene3D" id="3.30.30.100">
    <property type="match status" value="1"/>
</dbReference>
<evidence type="ECO:0000256" key="1">
    <source>
        <dbReference type="SAM" id="MobiDB-lite"/>
    </source>
</evidence>
<feature type="region of interest" description="Disordered" evidence="1">
    <location>
        <begin position="36"/>
        <end position="79"/>
    </location>
</feature>
<dbReference type="EMBL" id="WIXE01003809">
    <property type="protein sequence ID" value="KAK5983604.1"/>
    <property type="molecule type" value="Genomic_DNA"/>
</dbReference>
<reference evidence="2 3" key="1">
    <citation type="submission" date="2019-10" db="EMBL/GenBank/DDBJ databases">
        <title>Assembly and Annotation for the nematode Trichostrongylus colubriformis.</title>
        <authorList>
            <person name="Martin J."/>
        </authorList>
    </citation>
    <scope>NUCLEOTIDE SEQUENCE [LARGE SCALE GENOMIC DNA]</scope>
    <source>
        <strain evidence="2">G859</strain>
        <tissue evidence="2">Whole worm</tissue>
    </source>
</reference>
<sequence>MPKLFAANHNHIVSHTHTPTILLFRSSSNERTRCQCRHHRTGRDPENKTRADKMERETLDSKHAPATTKSGRRGTQAADTDISWKSCQQYCRKCHGRANGQCARVHNKKCKGYKCQCRGGSVVKAMDDWTIEACANGF</sequence>
<proteinExistence type="predicted"/>
<dbReference type="Proteomes" id="UP001331761">
    <property type="component" value="Unassembled WGS sequence"/>
</dbReference>
<keyword evidence="3" id="KW-1185">Reference proteome</keyword>
<dbReference type="AlphaFoldDB" id="A0AAN8FUI4"/>
<gene>
    <name evidence="2" type="ORF">GCK32_003785</name>
</gene>
<name>A0AAN8FUI4_TRICO</name>